<dbReference type="eggNOG" id="KOG0169">
    <property type="taxonomic scope" value="Eukaryota"/>
</dbReference>
<dbReference type="GeneID" id="17269299"/>
<keyword evidence="1" id="KW-0378">Hydrolase</keyword>
<dbReference type="AlphaFoldDB" id="A0A0D3JJR9"/>
<reference evidence="6" key="1">
    <citation type="journal article" date="2013" name="Nature">
        <title>Pan genome of the phytoplankton Emiliania underpins its global distribution.</title>
        <authorList>
            <person name="Read B.A."/>
            <person name="Kegel J."/>
            <person name="Klute M.J."/>
            <person name="Kuo A."/>
            <person name="Lefebvre S.C."/>
            <person name="Maumus F."/>
            <person name="Mayer C."/>
            <person name="Miller J."/>
            <person name="Monier A."/>
            <person name="Salamov A."/>
            <person name="Young J."/>
            <person name="Aguilar M."/>
            <person name="Claverie J.M."/>
            <person name="Frickenhaus S."/>
            <person name="Gonzalez K."/>
            <person name="Herman E.K."/>
            <person name="Lin Y.C."/>
            <person name="Napier J."/>
            <person name="Ogata H."/>
            <person name="Sarno A.F."/>
            <person name="Shmutz J."/>
            <person name="Schroeder D."/>
            <person name="de Vargas C."/>
            <person name="Verret F."/>
            <person name="von Dassow P."/>
            <person name="Valentin K."/>
            <person name="Van de Peer Y."/>
            <person name="Wheeler G."/>
            <person name="Dacks J.B."/>
            <person name="Delwiche C.F."/>
            <person name="Dyhrman S.T."/>
            <person name="Glockner G."/>
            <person name="John U."/>
            <person name="Richards T."/>
            <person name="Worden A.Z."/>
            <person name="Zhang X."/>
            <person name="Grigoriev I.V."/>
            <person name="Allen A.E."/>
            <person name="Bidle K."/>
            <person name="Borodovsky M."/>
            <person name="Bowler C."/>
            <person name="Brownlee C."/>
            <person name="Cock J.M."/>
            <person name="Elias M."/>
            <person name="Gladyshev V.N."/>
            <person name="Groth M."/>
            <person name="Guda C."/>
            <person name="Hadaegh A."/>
            <person name="Iglesias-Rodriguez M.D."/>
            <person name="Jenkins J."/>
            <person name="Jones B.M."/>
            <person name="Lawson T."/>
            <person name="Leese F."/>
            <person name="Lindquist E."/>
            <person name="Lobanov A."/>
            <person name="Lomsadze A."/>
            <person name="Malik S.B."/>
            <person name="Marsh M.E."/>
            <person name="Mackinder L."/>
            <person name="Mock T."/>
            <person name="Mueller-Roeber B."/>
            <person name="Pagarete A."/>
            <person name="Parker M."/>
            <person name="Probert I."/>
            <person name="Quesneville H."/>
            <person name="Raines C."/>
            <person name="Rensing S.A."/>
            <person name="Riano-Pachon D.M."/>
            <person name="Richier S."/>
            <person name="Rokitta S."/>
            <person name="Shiraiwa Y."/>
            <person name="Soanes D.M."/>
            <person name="van der Giezen M."/>
            <person name="Wahlund T.M."/>
            <person name="Williams B."/>
            <person name="Wilson W."/>
            <person name="Wolfe G."/>
            <person name="Wurch L.L."/>
        </authorList>
    </citation>
    <scope>NUCLEOTIDE SEQUENCE</scope>
</reference>
<dbReference type="InterPro" id="IPR001711">
    <property type="entry name" value="PLipase_C_Pinositol-sp_Y"/>
</dbReference>
<dbReference type="InterPro" id="IPR017946">
    <property type="entry name" value="PLC-like_Pdiesterase_TIM-brl"/>
</dbReference>
<dbReference type="GO" id="GO:0016042">
    <property type="term" value="P:lipid catabolic process"/>
    <property type="evidence" value="ECO:0007669"/>
    <property type="project" value="UniProtKB-KW"/>
</dbReference>
<dbReference type="STRING" id="2903.R1ES93"/>
<dbReference type="SUPFAM" id="SSF49562">
    <property type="entry name" value="C2 domain (Calcium/lipid-binding domain, CaLB)"/>
    <property type="match status" value="1"/>
</dbReference>
<dbReference type="PROSITE" id="PS50008">
    <property type="entry name" value="PIPLC_Y_DOMAIN"/>
    <property type="match status" value="1"/>
</dbReference>
<dbReference type="GO" id="GO:0004435">
    <property type="term" value="F:phosphatidylinositol-4,5-bisphosphate phospholipase C activity"/>
    <property type="evidence" value="ECO:0007669"/>
    <property type="project" value="UniProtKB-EC"/>
</dbReference>
<dbReference type="Pfam" id="PF00387">
    <property type="entry name" value="PI-PLC-Y"/>
    <property type="match status" value="1"/>
</dbReference>
<evidence type="ECO:0000313" key="6">
    <source>
        <dbReference type="Proteomes" id="UP000013827"/>
    </source>
</evidence>
<keyword evidence="1" id="KW-0443">Lipid metabolism</keyword>
<dbReference type="InterPro" id="IPR000909">
    <property type="entry name" value="PLipase_C_PInositol-sp_X_dom"/>
</dbReference>
<dbReference type="Gene3D" id="2.60.40.150">
    <property type="entry name" value="C2 domain"/>
    <property type="match status" value="1"/>
</dbReference>
<protein>
    <recommendedName>
        <fullName evidence="1">Phosphoinositide phospholipase C</fullName>
        <ecNumber evidence="1">3.1.4.11</ecNumber>
    </recommendedName>
</protein>
<feature type="compositionally biased region" description="Basic and acidic residues" evidence="3">
    <location>
        <begin position="276"/>
        <end position="287"/>
    </location>
</feature>
<evidence type="ECO:0000256" key="3">
    <source>
        <dbReference type="SAM" id="MobiDB-lite"/>
    </source>
</evidence>
<dbReference type="SMART" id="SM00149">
    <property type="entry name" value="PLCYc"/>
    <property type="match status" value="1"/>
</dbReference>
<name>A0A0D3JJR9_EMIH1</name>
<dbReference type="InterPro" id="IPR035892">
    <property type="entry name" value="C2_domain_sf"/>
</dbReference>
<feature type="coiled-coil region" evidence="2">
    <location>
        <begin position="647"/>
        <end position="674"/>
    </location>
</feature>
<keyword evidence="6" id="KW-1185">Reference proteome</keyword>
<dbReference type="InterPro" id="IPR001192">
    <property type="entry name" value="PI-PLC_fam"/>
</dbReference>
<evidence type="ECO:0000313" key="5">
    <source>
        <dbReference type="EnsemblProtists" id="EOD23754"/>
    </source>
</evidence>
<dbReference type="KEGG" id="ehx:EMIHUDRAFT_116213"/>
<dbReference type="PRINTS" id="PR00390">
    <property type="entry name" value="PHPHLIPASEC"/>
</dbReference>
<dbReference type="GO" id="GO:0035556">
    <property type="term" value="P:intracellular signal transduction"/>
    <property type="evidence" value="ECO:0007669"/>
    <property type="project" value="InterPro"/>
</dbReference>
<dbReference type="HOGENOM" id="CLU_403580_0_0_1"/>
<comment type="catalytic activity">
    <reaction evidence="1">
        <text>a 1,2-diacyl-sn-glycero-3-phospho-(1D-myo-inositol-4,5-bisphosphate) + H2O = 1D-myo-inositol 1,4,5-trisphosphate + a 1,2-diacyl-sn-glycerol + H(+)</text>
        <dbReference type="Rhea" id="RHEA:33179"/>
        <dbReference type="ChEBI" id="CHEBI:15377"/>
        <dbReference type="ChEBI" id="CHEBI:15378"/>
        <dbReference type="ChEBI" id="CHEBI:17815"/>
        <dbReference type="ChEBI" id="CHEBI:58456"/>
        <dbReference type="ChEBI" id="CHEBI:203600"/>
        <dbReference type="EC" id="3.1.4.11"/>
    </reaction>
</comment>
<evidence type="ECO:0000256" key="2">
    <source>
        <dbReference type="SAM" id="Coils"/>
    </source>
</evidence>
<feature type="domain" description="PI-PLC Y-box" evidence="4">
    <location>
        <begin position="401"/>
        <end position="463"/>
    </location>
</feature>
<feature type="region of interest" description="Disordered" evidence="3">
    <location>
        <begin position="276"/>
        <end position="317"/>
    </location>
</feature>
<evidence type="ECO:0000259" key="4">
    <source>
        <dbReference type="PROSITE" id="PS50008"/>
    </source>
</evidence>
<dbReference type="PaxDb" id="2903-EOD23754"/>
<dbReference type="SUPFAM" id="SSF51695">
    <property type="entry name" value="PLC-like phosphodiesterases"/>
    <property type="match status" value="1"/>
</dbReference>
<accession>A0A0D3JJR9</accession>
<dbReference type="RefSeq" id="XP_005776183.1">
    <property type="nucleotide sequence ID" value="XM_005776126.1"/>
</dbReference>
<dbReference type="PROSITE" id="PS50007">
    <property type="entry name" value="PIPLC_X_DOMAIN"/>
    <property type="match status" value="1"/>
</dbReference>
<organism evidence="5 6">
    <name type="scientific">Emiliania huxleyi (strain CCMP1516)</name>
    <dbReference type="NCBI Taxonomy" id="280463"/>
    <lineage>
        <taxon>Eukaryota</taxon>
        <taxon>Haptista</taxon>
        <taxon>Haptophyta</taxon>
        <taxon>Prymnesiophyceae</taxon>
        <taxon>Isochrysidales</taxon>
        <taxon>Noelaerhabdaceae</taxon>
        <taxon>Emiliania</taxon>
    </lineage>
</organism>
<feature type="compositionally biased region" description="Polar residues" evidence="3">
    <location>
        <begin position="294"/>
        <end position="303"/>
    </location>
</feature>
<dbReference type="EC" id="3.1.4.11" evidence="1"/>
<keyword evidence="1" id="KW-0442">Lipid degradation</keyword>
<dbReference type="Proteomes" id="UP000013827">
    <property type="component" value="Unassembled WGS sequence"/>
</dbReference>
<proteinExistence type="predicted"/>
<dbReference type="Pfam" id="PF00388">
    <property type="entry name" value="PI-PLC-X"/>
    <property type="match status" value="1"/>
</dbReference>
<dbReference type="Gene3D" id="3.20.20.190">
    <property type="entry name" value="Phosphatidylinositol (PI) phosphodiesterase"/>
    <property type="match status" value="2"/>
</dbReference>
<sequence length="682" mass="74974">MSRALLLARAAELPCWLLPSNGSLGTLQVSHVLLHGYTAQREIRQLYDRYSTADDGMDFVDWVAFNEAEQGGGDPSALREAFVRACASDSNQLCYMRFAMLLLSLENRAVPPGVYTADLSRPLAHYWVATSHNSYIVGDQLTGRSTREAYQRQLLQGCRHVEIDCWDRRRLPSYAKAPVVTHGHTFCTTDTFVVVVSAIAESAFVTSDLPVILSLEMHCGKKGQRQIAEMLVAAFGDRLLSYSQLEAMIGAMPSSGISVEALRGRVLCKGKDKDMVEEVKRRRKEEPGDIVQRSGRSIDSLDSNADGDAPTRAGEKMDPQFLRHVAIRTVPAKDFLGDKSGEYGFALPISSIGEELLEEAAGVAAPSTTNAGDYGESARLCDREYRATQGIHAMQRKTAAHLVRAFPLGPRFSGMNMDPLRCWRTGAQHVALNLCNTVPDLPAQLHYALFEDTGGYVLKPEAMVNGQGWPPRRESLRRVTIDLLSLHGLPLRGEERPRIEGAHGASHAYASELSGCWRPPRAVEASSPRVHVSLHTIGGFCSVGTELPPSPRVKTEHMTSAAEGGLSACFGETVHLLAAEPHETILRVAVLDGEASTEVAFETAVLGRLRQGYRTLQLRSRRGTRIEMCHLLVRISLGEEPHRWQSASELRKGNADLRSENEELRGEVGELRKRLRPCAAAP</sequence>
<evidence type="ECO:0000256" key="1">
    <source>
        <dbReference type="RuleBase" id="RU361133"/>
    </source>
</evidence>
<dbReference type="PANTHER" id="PTHR10336">
    <property type="entry name" value="PHOSPHOINOSITIDE-SPECIFIC PHOSPHOLIPASE C FAMILY PROTEIN"/>
    <property type="match status" value="1"/>
</dbReference>
<reference evidence="5" key="2">
    <citation type="submission" date="2024-10" db="UniProtKB">
        <authorList>
            <consortium name="EnsemblProtists"/>
        </authorList>
    </citation>
    <scope>IDENTIFICATION</scope>
</reference>
<dbReference type="CDD" id="cd08558">
    <property type="entry name" value="PI-PLCc_eukaryota"/>
    <property type="match status" value="1"/>
</dbReference>
<dbReference type="SMART" id="SM00148">
    <property type="entry name" value="PLCXc"/>
    <property type="match status" value="1"/>
</dbReference>
<dbReference type="EnsemblProtists" id="EOD23754">
    <property type="protein sequence ID" value="EOD23754"/>
    <property type="gene ID" value="EMIHUDRAFT_116213"/>
</dbReference>
<keyword evidence="2" id="KW-0175">Coiled coil</keyword>